<accession>A0A445MGY3</accession>
<organism evidence="1">
    <name type="scientific">Ensete ventricosum</name>
    <name type="common">Abyssinian banana</name>
    <name type="synonym">Musa ensete</name>
    <dbReference type="NCBI Taxonomy" id="4639"/>
    <lineage>
        <taxon>Eukaryota</taxon>
        <taxon>Viridiplantae</taxon>
        <taxon>Streptophyta</taxon>
        <taxon>Embryophyta</taxon>
        <taxon>Tracheophyta</taxon>
        <taxon>Spermatophyta</taxon>
        <taxon>Magnoliopsida</taxon>
        <taxon>Liliopsida</taxon>
        <taxon>Zingiberales</taxon>
        <taxon>Musaceae</taxon>
        <taxon>Ensete</taxon>
    </lineage>
</organism>
<sequence length="131" mass="15446">MVADAASCSHVVTDRHCPFLSPSRCFPLRFHNRFCRCHHLPFQPSLAPTGAYFLCSHMKYDVTDAMAMDDTLDARFKASEAHIEDRVQELLREFRRSQSEKYDHEHDTVYPRKRKEFPRWEDGDPIRDLTC</sequence>
<gene>
    <name evidence="1" type="ORF">BHM03_00024994</name>
</gene>
<protein>
    <submittedName>
        <fullName evidence="1">Uncharacterized protein</fullName>
    </submittedName>
</protein>
<name>A0A445MGY3_ENSVE</name>
<dbReference type="Proteomes" id="UP000290560">
    <property type="component" value="Unassembled WGS sequence"/>
</dbReference>
<proteinExistence type="predicted"/>
<reference evidence="1" key="1">
    <citation type="journal article" date="2018" name="Data Brief">
        <title>Genome sequence data from 17 accessions of Ensete ventricosum, a staple food crop for millions in Ethiopia.</title>
        <authorList>
            <person name="Yemataw Z."/>
            <person name="Muzemil S."/>
            <person name="Ambachew D."/>
            <person name="Tripathi L."/>
            <person name="Tesfaye K."/>
            <person name="Chala A."/>
            <person name="Farbos A."/>
            <person name="O'Neill P."/>
            <person name="Moore K."/>
            <person name="Grant M."/>
            <person name="Studholme D.J."/>
        </authorList>
    </citation>
    <scope>NUCLEOTIDE SEQUENCE [LARGE SCALE GENOMIC DNA]</scope>
    <source>
        <tissue evidence="1">Leaf</tissue>
    </source>
</reference>
<dbReference type="AlphaFoldDB" id="A0A445MGY3"/>
<evidence type="ECO:0000313" key="1">
    <source>
        <dbReference type="EMBL" id="RZR73500.1"/>
    </source>
</evidence>
<dbReference type="EMBL" id="KV875936">
    <property type="protein sequence ID" value="RZR73500.1"/>
    <property type="molecule type" value="Genomic_DNA"/>
</dbReference>